<sequence>MSSIKIFQTHESLERTYLDYIYYSFAIGTDNISHSTFNRNLSNEISIIHRKLSNETFQFTRYKLNLLSKGRQKFPREIYIPTIRDRVVLKTIHLYLQDLYFNELDYKMPQVIIKEITESIESYNSYIKIDIKNFYPSIDHEKLLTLLKEKIDCEYSLKLIRKALQPQKNEKIGGVPQGLSISNILASIYLYQIDKAFQNKGNIRYFRFVDDILILCNESEIETLKTKINKEFSNLLLEIHPITKKSKSQSGNIRNNIIEYLGYSFQGDIITVRKSTINNLYSSIIQCFSKFKYSKNKNIGFLLFQLNLKITGCIDEGKAKGWIFFFSQINDLILLKKLDLFVAQNWKKFNVDPNYLKFLKKFTKAYHEIRFNFKKSNYFNNFDSYNFSQKIGLLENIFNVSTSGLSEAEINEIFKIKTKSQINKLLIDLRNFS</sequence>
<dbReference type="Proteomes" id="UP001160116">
    <property type="component" value="Unassembled WGS sequence"/>
</dbReference>
<dbReference type="PROSITE" id="PS50878">
    <property type="entry name" value="RT_POL"/>
    <property type="match status" value="1"/>
</dbReference>
<dbReference type="PANTHER" id="PTHR34047">
    <property type="entry name" value="NUCLEAR INTRON MATURASE 1, MITOCHONDRIAL-RELATED"/>
    <property type="match status" value="1"/>
</dbReference>
<name>A0AA42M7Y2_ACIJO</name>
<evidence type="ECO:0000259" key="2">
    <source>
        <dbReference type="PROSITE" id="PS50878"/>
    </source>
</evidence>
<dbReference type="EMBL" id="JAOCCL010000004">
    <property type="protein sequence ID" value="MDH0825445.1"/>
    <property type="molecule type" value="Genomic_DNA"/>
</dbReference>
<evidence type="ECO:0000313" key="4">
    <source>
        <dbReference type="Proteomes" id="UP001160116"/>
    </source>
</evidence>
<keyword evidence="3" id="KW-0695">RNA-directed DNA polymerase</keyword>
<accession>A0AA42M7Y2</accession>
<dbReference type="RefSeq" id="WP_279678657.1">
    <property type="nucleotide sequence ID" value="NZ_JAOCCL010000004.1"/>
</dbReference>
<comment type="similarity">
    <text evidence="1">Belongs to the bacterial reverse transcriptase family.</text>
</comment>
<proteinExistence type="inferred from homology"/>
<feature type="domain" description="Reverse transcriptase" evidence="2">
    <location>
        <begin position="48"/>
        <end position="265"/>
    </location>
</feature>
<reference evidence="3" key="1">
    <citation type="submission" date="2022-09" db="EMBL/GenBank/DDBJ databases">
        <title>Intensive care unit water sources are persistently colonized with multi-drug resistant bacteria and are the site of extensive horizontal gene transfer of antibiotic resistance genes.</title>
        <authorList>
            <person name="Diorio-Toth L."/>
        </authorList>
    </citation>
    <scope>NUCLEOTIDE SEQUENCE</scope>
    <source>
        <strain evidence="3">GD03885</strain>
    </source>
</reference>
<dbReference type="SUPFAM" id="SSF56672">
    <property type="entry name" value="DNA/RNA polymerases"/>
    <property type="match status" value="1"/>
</dbReference>
<dbReference type="GO" id="GO:0003964">
    <property type="term" value="F:RNA-directed DNA polymerase activity"/>
    <property type="evidence" value="ECO:0007669"/>
    <property type="project" value="UniProtKB-KW"/>
</dbReference>
<keyword evidence="3" id="KW-0808">Transferase</keyword>
<evidence type="ECO:0000313" key="3">
    <source>
        <dbReference type="EMBL" id="MDH0825445.1"/>
    </source>
</evidence>
<keyword evidence="3" id="KW-0548">Nucleotidyltransferase</keyword>
<dbReference type="AlphaFoldDB" id="A0AA42M7Y2"/>
<dbReference type="PANTHER" id="PTHR34047:SF8">
    <property type="entry name" value="PROTEIN YKFC"/>
    <property type="match status" value="1"/>
</dbReference>
<comment type="caution">
    <text evidence="3">The sequence shown here is derived from an EMBL/GenBank/DDBJ whole genome shotgun (WGS) entry which is preliminary data.</text>
</comment>
<gene>
    <name evidence="3" type="ORF">N5C97_02820</name>
</gene>
<dbReference type="InterPro" id="IPR000477">
    <property type="entry name" value="RT_dom"/>
</dbReference>
<dbReference type="Pfam" id="PF00078">
    <property type="entry name" value="RVT_1"/>
    <property type="match status" value="1"/>
</dbReference>
<protein>
    <submittedName>
        <fullName evidence="3">Reverse transcriptase/maturase family protein</fullName>
    </submittedName>
</protein>
<organism evidence="3 4">
    <name type="scientific">Acinetobacter johnsonii</name>
    <dbReference type="NCBI Taxonomy" id="40214"/>
    <lineage>
        <taxon>Bacteria</taxon>
        <taxon>Pseudomonadati</taxon>
        <taxon>Pseudomonadota</taxon>
        <taxon>Gammaproteobacteria</taxon>
        <taxon>Moraxellales</taxon>
        <taxon>Moraxellaceae</taxon>
        <taxon>Acinetobacter</taxon>
    </lineage>
</organism>
<dbReference type="InterPro" id="IPR043502">
    <property type="entry name" value="DNA/RNA_pol_sf"/>
</dbReference>
<evidence type="ECO:0000256" key="1">
    <source>
        <dbReference type="ARBA" id="ARBA00034120"/>
    </source>
</evidence>
<dbReference type="InterPro" id="IPR051083">
    <property type="entry name" value="GrpII_Intron_Splice-Mob/Def"/>
</dbReference>
<dbReference type="CDD" id="cd01651">
    <property type="entry name" value="RT_G2_intron"/>
    <property type="match status" value="1"/>
</dbReference>